<dbReference type="SMART" id="SM00387">
    <property type="entry name" value="HATPase_c"/>
    <property type="match status" value="1"/>
</dbReference>
<dbReference type="InterPro" id="IPR000014">
    <property type="entry name" value="PAS"/>
</dbReference>
<dbReference type="InterPro" id="IPR036890">
    <property type="entry name" value="HATPase_C_sf"/>
</dbReference>
<dbReference type="PANTHER" id="PTHR43047:SF72">
    <property type="entry name" value="OSMOSENSING HISTIDINE PROTEIN KINASE SLN1"/>
    <property type="match status" value="1"/>
</dbReference>
<dbReference type="Gene3D" id="3.30.450.350">
    <property type="entry name" value="CHASE domain"/>
    <property type="match status" value="1"/>
</dbReference>
<dbReference type="InterPro" id="IPR036097">
    <property type="entry name" value="HisK_dim/P_sf"/>
</dbReference>
<dbReference type="InterPro" id="IPR003594">
    <property type="entry name" value="HATPase_dom"/>
</dbReference>
<keyword evidence="6" id="KW-0808">Transferase</keyword>
<feature type="modified residue" description="4-aspartylphosphate" evidence="11">
    <location>
        <position position="989"/>
    </location>
</feature>
<reference evidence="18 19" key="2">
    <citation type="journal article" date="2016" name="Science">
        <title>A bacterium that degrades and assimilates poly(ethylene terephthalate).</title>
        <authorList>
            <person name="Yoshida S."/>
            <person name="Hiraga K."/>
            <person name="Takehana T."/>
            <person name="Taniguchi I."/>
            <person name="Yamaji H."/>
            <person name="Maeda Y."/>
            <person name="Toyohara K."/>
            <person name="Miyamoto K."/>
            <person name="Kimura Y."/>
            <person name="Oda K."/>
        </authorList>
    </citation>
    <scope>NUCLEOTIDE SEQUENCE [LARGE SCALE GENOMIC DNA]</scope>
    <source>
        <strain evidence="19">NBRC 110686 / TISTR 2288 / 201-F6</strain>
    </source>
</reference>
<dbReference type="CDD" id="cd00082">
    <property type="entry name" value="HisKA"/>
    <property type="match status" value="1"/>
</dbReference>
<dbReference type="Gene3D" id="3.30.450.20">
    <property type="entry name" value="PAS domain"/>
    <property type="match status" value="1"/>
</dbReference>
<evidence type="ECO:0000259" key="16">
    <source>
        <dbReference type="PROSITE" id="PS50113"/>
    </source>
</evidence>
<dbReference type="InterPro" id="IPR013767">
    <property type="entry name" value="PAS_fold"/>
</dbReference>
<feature type="transmembrane region" description="Helical" evidence="12">
    <location>
        <begin position="20"/>
        <end position="42"/>
    </location>
</feature>
<accession>A0A0K8P106</accession>
<keyword evidence="9 12" id="KW-1133">Transmembrane helix</keyword>
<evidence type="ECO:0000259" key="13">
    <source>
        <dbReference type="PROSITE" id="PS50109"/>
    </source>
</evidence>
<dbReference type="SMART" id="SM00388">
    <property type="entry name" value="HisKA"/>
    <property type="match status" value="1"/>
</dbReference>
<dbReference type="SMART" id="SM01079">
    <property type="entry name" value="CHASE"/>
    <property type="match status" value="1"/>
</dbReference>
<keyword evidence="5 11" id="KW-0597">Phosphoprotein</keyword>
<dbReference type="GO" id="GO:0005886">
    <property type="term" value="C:plasma membrane"/>
    <property type="evidence" value="ECO:0007669"/>
    <property type="project" value="UniProtKB-SubCell"/>
</dbReference>
<dbReference type="InterPro" id="IPR042240">
    <property type="entry name" value="CHASE_sf"/>
</dbReference>
<evidence type="ECO:0000256" key="4">
    <source>
        <dbReference type="ARBA" id="ARBA00022475"/>
    </source>
</evidence>
<dbReference type="InterPro" id="IPR004358">
    <property type="entry name" value="Sig_transdc_His_kin-like_C"/>
</dbReference>
<evidence type="ECO:0000256" key="7">
    <source>
        <dbReference type="ARBA" id="ARBA00022692"/>
    </source>
</evidence>
<dbReference type="SUPFAM" id="SSF47384">
    <property type="entry name" value="Homodimeric domain of signal transducing histidine kinase"/>
    <property type="match status" value="1"/>
</dbReference>
<evidence type="ECO:0000259" key="17">
    <source>
        <dbReference type="PROSITE" id="PS50839"/>
    </source>
</evidence>
<sequence>MAPAPPRPTLRAWQALPAGVRTALAVALAYGVAAWAGALLVIPPGFASPLYPAAGIALAAVLVHGRVAVAGLVAGALVLATWRHLQRDAGFFALLVSLTIGAGSVLQAVVAARLVRRHVSQPLVLTEPADLLRFFGWGAFAACTVSATIATLAMVAGGRLPLDLLPRHWLTWWAGDALGTMLLAPLVLTLIGQPRADWAPRRRSVGLSLAIATVLLALGMAEVLRQDRNRLRDDFEREGAKAAASLGVKLQEPLLALQALRSVFVASDDVSPDEMRRASEAWLRPPTHIQALGWSQAVPRAAVPALEARARAEGYAGYRVHDRGDAPRQDTPTVVAIRYIEPLAPNATALGVNALSVPAARAAIERSVASDRPSATGGFRLSQDPSGSRQAGVVVYHALFRGSPASEDARQRAFNGVVFVTLRMDDLLRAAFAEVPATLSVCLIDELPEGGRQRLAGPAGCEHASEQGQRDERIAFADRQWTLRISGRAAMLATADSHAWMLSLVGLGTTGLLAALLLGLTGRTRRIEEAVTERTAALSAEIREREQAEAAMRESEQRFRNIFNTVPIAVVYTDLAGHLQHVNPHVSTLTGFSHDELMRMDLYDTLHPDDAAQEQRLMQELLDGETAMQRGHRRLVRKDGQVVWVQATTTLLRDAEGRPRRLVGVMEDITDHLLLVEAERAREQAESANLAKSEFLSRMSHELRTPLNAMLGFAQLLELDQRHPLAPGQRPWVMQIQQAGWHLLDMINDVLDLSRVETGNVRLQLENLDLEALVEASVAIVSRDAGKRGITIACDFAPGAVAAVGDITRVKQILINLLSNAVKYNIDQGRIEIATQRLDDSLAVIVTDTGLGMTPDQMAQLFQPFNRLGRERSAVEGTGIGLVISRRLAELMGGRLEARSTAGVGSSFVLTLPMSPEDDTVRSDLNPDTDAGSHYHRRVVLYVEDNETNVEVMRGILAQRPQVLMTVAANGLDALAAVRQQPPDVILLDMNLPDIDGLELLRHLKGEPATAGIAVIVVSADALGSQIDSALDAGALRYLTKPVSVTELLRVLDEVLHAVETRLGEPTAGAPLAGT</sequence>
<dbReference type="InterPro" id="IPR001789">
    <property type="entry name" value="Sig_transdc_resp-reg_receiver"/>
</dbReference>
<gene>
    <name evidence="18" type="ORF">ISF6_2156</name>
</gene>
<dbReference type="InterPro" id="IPR011006">
    <property type="entry name" value="CheY-like_superfamily"/>
</dbReference>
<dbReference type="InterPro" id="IPR000700">
    <property type="entry name" value="PAS-assoc_C"/>
</dbReference>
<dbReference type="Pfam" id="PF02518">
    <property type="entry name" value="HATPase_c"/>
    <property type="match status" value="1"/>
</dbReference>
<dbReference type="InterPro" id="IPR003661">
    <property type="entry name" value="HisK_dim/P_dom"/>
</dbReference>
<dbReference type="PROSITE" id="PS50109">
    <property type="entry name" value="HIS_KIN"/>
    <property type="match status" value="1"/>
</dbReference>
<dbReference type="Gene3D" id="1.10.287.130">
    <property type="match status" value="1"/>
</dbReference>
<dbReference type="OrthoDB" id="5290456at2"/>
<dbReference type="Pfam" id="PF03924">
    <property type="entry name" value="CHASE"/>
    <property type="match status" value="1"/>
</dbReference>
<dbReference type="InterPro" id="IPR006189">
    <property type="entry name" value="CHASE_dom"/>
</dbReference>
<dbReference type="PROSITE" id="PS50112">
    <property type="entry name" value="PAS"/>
    <property type="match status" value="1"/>
</dbReference>
<dbReference type="Pfam" id="PF00072">
    <property type="entry name" value="Response_reg"/>
    <property type="match status" value="1"/>
</dbReference>
<dbReference type="Gene3D" id="3.30.565.10">
    <property type="entry name" value="Histidine kinase-like ATPase, C-terminal domain"/>
    <property type="match status" value="1"/>
</dbReference>
<dbReference type="GO" id="GO:0009927">
    <property type="term" value="F:histidine phosphotransfer kinase activity"/>
    <property type="evidence" value="ECO:0007669"/>
    <property type="project" value="TreeGrafter"/>
</dbReference>
<comment type="subcellular location">
    <subcellularLocation>
        <location evidence="2">Cell inner membrane</location>
        <topology evidence="2">Multi-pass membrane protein</topology>
    </subcellularLocation>
</comment>
<dbReference type="FunFam" id="3.30.565.10:FF:000006">
    <property type="entry name" value="Sensor histidine kinase WalK"/>
    <property type="match status" value="1"/>
</dbReference>
<dbReference type="SMART" id="SM00086">
    <property type="entry name" value="PAC"/>
    <property type="match status" value="1"/>
</dbReference>
<dbReference type="PROSITE" id="PS50839">
    <property type="entry name" value="CHASE"/>
    <property type="match status" value="1"/>
</dbReference>
<dbReference type="InterPro" id="IPR035965">
    <property type="entry name" value="PAS-like_dom_sf"/>
</dbReference>
<proteinExistence type="predicted"/>
<dbReference type="InterPro" id="IPR001610">
    <property type="entry name" value="PAC"/>
</dbReference>
<dbReference type="Pfam" id="PF00989">
    <property type="entry name" value="PAS"/>
    <property type="match status" value="1"/>
</dbReference>
<feature type="domain" description="Response regulatory" evidence="14">
    <location>
        <begin position="939"/>
        <end position="1056"/>
    </location>
</feature>
<dbReference type="GO" id="GO:0000155">
    <property type="term" value="F:phosphorelay sensor kinase activity"/>
    <property type="evidence" value="ECO:0007669"/>
    <property type="project" value="InterPro"/>
</dbReference>
<dbReference type="Gene3D" id="3.40.50.2300">
    <property type="match status" value="1"/>
</dbReference>
<feature type="transmembrane region" description="Helical" evidence="12">
    <location>
        <begin position="499"/>
        <end position="520"/>
    </location>
</feature>
<dbReference type="SMART" id="SM00091">
    <property type="entry name" value="PAS"/>
    <property type="match status" value="1"/>
</dbReference>
<dbReference type="PANTHER" id="PTHR43047">
    <property type="entry name" value="TWO-COMPONENT HISTIDINE PROTEIN KINASE"/>
    <property type="match status" value="1"/>
</dbReference>
<protein>
    <recommendedName>
        <fullName evidence="3">histidine kinase</fullName>
        <ecNumber evidence="3">2.7.13.3</ecNumber>
    </recommendedName>
</protein>
<keyword evidence="7 12" id="KW-0812">Transmembrane</keyword>
<evidence type="ECO:0000256" key="11">
    <source>
        <dbReference type="PROSITE-ProRule" id="PRU00169"/>
    </source>
</evidence>
<reference evidence="19" key="1">
    <citation type="submission" date="2015-07" db="EMBL/GenBank/DDBJ databases">
        <title>Discovery of a poly(ethylene terephthalate assimilation.</title>
        <authorList>
            <person name="Yoshida S."/>
            <person name="Hiraga K."/>
            <person name="Takehana T."/>
            <person name="Taniguchi I."/>
            <person name="Yamaji H."/>
            <person name="Maeda Y."/>
            <person name="Toyohara K."/>
            <person name="Miyamoto K."/>
            <person name="Kimura Y."/>
            <person name="Oda K."/>
        </authorList>
    </citation>
    <scope>NUCLEOTIDE SEQUENCE [LARGE SCALE GENOMIC DNA]</scope>
    <source>
        <strain evidence="19">NBRC 110686 / TISTR 2288 / 201-F6</strain>
    </source>
</reference>
<dbReference type="CDD" id="cd17546">
    <property type="entry name" value="REC_hyHK_CKI1_RcsC-like"/>
    <property type="match status" value="1"/>
</dbReference>
<feature type="transmembrane region" description="Helical" evidence="12">
    <location>
        <begin position="91"/>
        <end position="114"/>
    </location>
</feature>
<evidence type="ECO:0000256" key="3">
    <source>
        <dbReference type="ARBA" id="ARBA00012438"/>
    </source>
</evidence>
<evidence type="ECO:0000313" key="19">
    <source>
        <dbReference type="Proteomes" id="UP000037660"/>
    </source>
</evidence>
<feature type="domain" description="Histidine kinase" evidence="13">
    <location>
        <begin position="698"/>
        <end position="916"/>
    </location>
</feature>
<dbReference type="SMART" id="SM00448">
    <property type="entry name" value="REC"/>
    <property type="match status" value="1"/>
</dbReference>
<evidence type="ECO:0000256" key="8">
    <source>
        <dbReference type="ARBA" id="ARBA00022777"/>
    </source>
</evidence>
<name>A0A0K8P106_PISS1</name>
<feature type="transmembrane region" description="Helical" evidence="12">
    <location>
        <begin position="204"/>
        <end position="224"/>
    </location>
</feature>
<comment type="caution">
    <text evidence="18">The sequence shown here is derived from an EMBL/GenBank/DDBJ whole genome shotgun (WGS) entry which is preliminary data.</text>
</comment>
<evidence type="ECO:0000256" key="10">
    <source>
        <dbReference type="ARBA" id="ARBA00023136"/>
    </source>
</evidence>
<feature type="domain" description="CHASE" evidence="17">
    <location>
        <begin position="337"/>
        <end position="435"/>
    </location>
</feature>
<evidence type="ECO:0000259" key="14">
    <source>
        <dbReference type="PROSITE" id="PS50110"/>
    </source>
</evidence>
<feature type="domain" description="PAC" evidence="16">
    <location>
        <begin position="629"/>
        <end position="681"/>
    </location>
</feature>
<dbReference type="InterPro" id="IPR005467">
    <property type="entry name" value="His_kinase_dom"/>
</dbReference>
<feature type="transmembrane region" description="Helical" evidence="12">
    <location>
        <begin position="134"/>
        <end position="157"/>
    </location>
</feature>
<dbReference type="Pfam" id="PF05231">
    <property type="entry name" value="MASE1"/>
    <property type="match status" value="1"/>
</dbReference>
<dbReference type="AlphaFoldDB" id="A0A0K8P106"/>
<evidence type="ECO:0000256" key="12">
    <source>
        <dbReference type="SAM" id="Phobius"/>
    </source>
</evidence>
<dbReference type="EMBL" id="BBYR01000034">
    <property type="protein sequence ID" value="GAP36316.1"/>
    <property type="molecule type" value="Genomic_DNA"/>
</dbReference>
<evidence type="ECO:0000256" key="6">
    <source>
        <dbReference type="ARBA" id="ARBA00022679"/>
    </source>
</evidence>
<dbReference type="PROSITE" id="PS50113">
    <property type="entry name" value="PAC"/>
    <property type="match status" value="1"/>
</dbReference>
<evidence type="ECO:0000259" key="15">
    <source>
        <dbReference type="PROSITE" id="PS50112"/>
    </source>
</evidence>
<dbReference type="Proteomes" id="UP000037660">
    <property type="component" value="Unassembled WGS sequence"/>
</dbReference>
<dbReference type="RefSeq" id="WP_054020322.1">
    <property type="nucleotide sequence ID" value="NZ_BBYR01000034.1"/>
</dbReference>
<dbReference type="STRING" id="1547922.ISF6_2156"/>
<dbReference type="InterPro" id="IPR007895">
    <property type="entry name" value="MASE1"/>
</dbReference>
<keyword evidence="8" id="KW-0418">Kinase</keyword>
<dbReference type="SUPFAM" id="SSF52172">
    <property type="entry name" value="CheY-like"/>
    <property type="match status" value="1"/>
</dbReference>
<dbReference type="SUPFAM" id="SSF55874">
    <property type="entry name" value="ATPase domain of HSP90 chaperone/DNA topoisomerase II/histidine kinase"/>
    <property type="match status" value="1"/>
</dbReference>
<dbReference type="PROSITE" id="PS50110">
    <property type="entry name" value="RESPONSE_REGULATORY"/>
    <property type="match status" value="1"/>
</dbReference>
<evidence type="ECO:0000256" key="9">
    <source>
        <dbReference type="ARBA" id="ARBA00022989"/>
    </source>
</evidence>
<feature type="domain" description="PAS" evidence="15">
    <location>
        <begin position="555"/>
        <end position="625"/>
    </location>
</feature>
<keyword evidence="19" id="KW-1185">Reference proteome</keyword>
<keyword evidence="10 12" id="KW-0472">Membrane</keyword>
<dbReference type="GO" id="GO:0006355">
    <property type="term" value="P:regulation of DNA-templated transcription"/>
    <property type="evidence" value="ECO:0007669"/>
    <property type="project" value="InterPro"/>
</dbReference>
<organism evidence="18 19">
    <name type="scientific">Piscinibacter sakaiensis</name>
    <name type="common">Ideonella sakaiensis</name>
    <dbReference type="NCBI Taxonomy" id="1547922"/>
    <lineage>
        <taxon>Bacteria</taxon>
        <taxon>Pseudomonadati</taxon>
        <taxon>Pseudomonadota</taxon>
        <taxon>Betaproteobacteria</taxon>
        <taxon>Burkholderiales</taxon>
        <taxon>Sphaerotilaceae</taxon>
        <taxon>Piscinibacter</taxon>
    </lineage>
</organism>
<dbReference type="Pfam" id="PF00512">
    <property type="entry name" value="HisKA"/>
    <property type="match status" value="1"/>
</dbReference>
<comment type="catalytic activity">
    <reaction evidence="1">
        <text>ATP + protein L-histidine = ADP + protein N-phospho-L-histidine.</text>
        <dbReference type="EC" id="2.7.13.3"/>
    </reaction>
</comment>
<dbReference type="PRINTS" id="PR00344">
    <property type="entry name" value="BCTRLSENSOR"/>
</dbReference>
<evidence type="ECO:0000256" key="5">
    <source>
        <dbReference type="ARBA" id="ARBA00022553"/>
    </source>
</evidence>
<dbReference type="EC" id="2.7.13.3" evidence="3"/>
<evidence type="ECO:0000256" key="2">
    <source>
        <dbReference type="ARBA" id="ARBA00004429"/>
    </source>
</evidence>
<keyword evidence="4" id="KW-1003">Cell membrane</keyword>
<dbReference type="SUPFAM" id="SSF55785">
    <property type="entry name" value="PYP-like sensor domain (PAS domain)"/>
    <property type="match status" value="1"/>
</dbReference>
<feature type="transmembrane region" description="Helical" evidence="12">
    <location>
        <begin position="54"/>
        <end position="79"/>
    </location>
</feature>
<evidence type="ECO:0000313" key="18">
    <source>
        <dbReference type="EMBL" id="GAP36316.1"/>
    </source>
</evidence>
<evidence type="ECO:0000256" key="1">
    <source>
        <dbReference type="ARBA" id="ARBA00000085"/>
    </source>
</evidence>
<dbReference type="CDD" id="cd00130">
    <property type="entry name" value="PAS"/>
    <property type="match status" value="1"/>
</dbReference>
<feature type="transmembrane region" description="Helical" evidence="12">
    <location>
        <begin position="169"/>
        <end position="192"/>
    </location>
</feature>
<dbReference type="NCBIfam" id="TIGR00229">
    <property type="entry name" value="sensory_box"/>
    <property type="match status" value="1"/>
</dbReference>